<accession>A0A9D1I4M4</accession>
<evidence type="ECO:0000256" key="2">
    <source>
        <dbReference type="ARBA" id="ARBA00010735"/>
    </source>
</evidence>
<dbReference type="InterPro" id="IPR011606">
    <property type="entry name" value="Brnchd-chn_aa_trnsp_permease"/>
</dbReference>
<reference evidence="10" key="1">
    <citation type="submission" date="2020-10" db="EMBL/GenBank/DDBJ databases">
        <authorList>
            <person name="Gilroy R."/>
        </authorList>
    </citation>
    <scope>NUCLEOTIDE SEQUENCE</scope>
    <source>
        <strain evidence="10">11300</strain>
    </source>
</reference>
<evidence type="ECO:0000256" key="5">
    <source>
        <dbReference type="ARBA" id="ARBA00022692"/>
    </source>
</evidence>
<keyword evidence="5 9" id="KW-0812">Transmembrane</keyword>
<organism evidence="10 11">
    <name type="scientific">Candidatus Fimisoma avicola</name>
    <dbReference type="NCBI Taxonomy" id="2840826"/>
    <lineage>
        <taxon>Bacteria</taxon>
        <taxon>Bacillati</taxon>
        <taxon>Bacillota</taxon>
        <taxon>Clostridia</taxon>
        <taxon>Eubacteriales</taxon>
        <taxon>Candidatus Fimisoma</taxon>
    </lineage>
</organism>
<dbReference type="GO" id="GO:1903785">
    <property type="term" value="P:L-valine transmembrane transport"/>
    <property type="evidence" value="ECO:0007669"/>
    <property type="project" value="TreeGrafter"/>
</dbReference>
<evidence type="ECO:0000256" key="4">
    <source>
        <dbReference type="ARBA" id="ARBA00022475"/>
    </source>
</evidence>
<evidence type="ECO:0000313" key="11">
    <source>
        <dbReference type="Proteomes" id="UP000824091"/>
    </source>
</evidence>
<evidence type="ECO:0000256" key="8">
    <source>
        <dbReference type="SAM" id="MobiDB-lite"/>
    </source>
</evidence>
<dbReference type="EMBL" id="DVMO01000107">
    <property type="protein sequence ID" value="HIU28168.1"/>
    <property type="molecule type" value="Genomic_DNA"/>
</dbReference>
<dbReference type="AlphaFoldDB" id="A0A9D1I4M4"/>
<dbReference type="PANTHER" id="PTHR34979">
    <property type="entry name" value="INNER MEMBRANE PROTEIN YGAZ"/>
    <property type="match status" value="1"/>
</dbReference>
<evidence type="ECO:0000256" key="9">
    <source>
        <dbReference type="SAM" id="Phobius"/>
    </source>
</evidence>
<dbReference type="Pfam" id="PF03591">
    <property type="entry name" value="AzlC"/>
    <property type="match status" value="1"/>
</dbReference>
<keyword evidence="3" id="KW-0813">Transport</keyword>
<feature type="transmembrane region" description="Helical" evidence="9">
    <location>
        <begin position="176"/>
        <end position="193"/>
    </location>
</feature>
<protein>
    <submittedName>
        <fullName evidence="10">Azaleucine resistance protein AzlC</fullName>
    </submittedName>
</protein>
<dbReference type="InterPro" id="IPR004471">
    <property type="entry name" value="Brnchd-chn_aa_trnsp_AzlC"/>
</dbReference>
<keyword evidence="6 9" id="KW-1133">Transmembrane helix</keyword>
<dbReference type="GO" id="GO:0005886">
    <property type="term" value="C:plasma membrane"/>
    <property type="evidence" value="ECO:0007669"/>
    <property type="project" value="UniProtKB-SubCell"/>
</dbReference>
<feature type="region of interest" description="Disordered" evidence="8">
    <location>
        <begin position="1"/>
        <end position="28"/>
    </location>
</feature>
<keyword evidence="7 9" id="KW-0472">Membrane</keyword>
<keyword evidence="4" id="KW-1003">Cell membrane</keyword>
<evidence type="ECO:0000256" key="3">
    <source>
        <dbReference type="ARBA" id="ARBA00022448"/>
    </source>
</evidence>
<comment type="subcellular location">
    <subcellularLocation>
        <location evidence="1">Cell membrane</location>
        <topology evidence="1">Multi-pass membrane protein</topology>
    </subcellularLocation>
</comment>
<feature type="transmembrane region" description="Helical" evidence="9">
    <location>
        <begin position="48"/>
        <end position="69"/>
    </location>
</feature>
<evidence type="ECO:0000256" key="1">
    <source>
        <dbReference type="ARBA" id="ARBA00004651"/>
    </source>
</evidence>
<dbReference type="Proteomes" id="UP000824091">
    <property type="component" value="Unassembled WGS sequence"/>
</dbReference>
<evidence type="ECO:0000313" key="10">
    <source>
        <dbReference type="EMBL" id="HIU28168.1"/>
    </source>
</evidence>
<proteinExistence type="inferred from homology"/>
<evidence type="ECO:0000256" key="6">
    <source>
        <dbReference type="ARBA" id="ARBA00022989"/>
    </source>
</evidence>
<dbReference type="PANTHER" id="PTHR34979:SF1">
    <property type="entry name" value="INNER MEMBRANE PROTEIN YGAZ"/>
    <property type="match status" value="1"/>
</dbReference>
<feature type="compositionally biased region" description="Basic and acidic residues" evidence="8">
    <location>
        <begin position="12"/>
        <end position="26"/>
    </location>
</feature>
<name>A0A9D1I4M4_9FIRM</name>
<evidence type="ECO:0000256" key="7">
    <source>
        <dbReference type="ARBA" id="ARBA00023136"/>
    </source>
</evidence>
<feature type="transmembrane region" description="Helical" evidence="9">
    <location>
        <begin position="81"/>
        <end position="101"/>
    </location>
</feature>
<reference evidence="10" key="2">
    <citation type="journal article" date="2021" name="PeerJ">
        <title>Extensive microbial diversity within the chicken gut microbiome revealed by metagenomics and culture.</title>
        <authorList>
            <person name="Gilroy R."/>
            <person name="Ravi A."/>
            <person name="Getino M."/>
            <person name="Pursley I."/>
            <person name="Horton D.L."/>
            <person name="Alikhan N.F."/>
            <person name="Baker D."/>
            <person name="Gharbi K."/>
            <person name="Hall N."/>
            <person name="Watson M."/>
            <person name="Adriaenssens E.M."/>
            <person name="Foster-Nyarko E."/>
            <person name="Jarju S."/>
            <person name="Secka A."/>
            <person name="Antonio M."/>
            <person name="Oren A."/>
            <person name="Chaudhuri R.R."/>
            <person name="La Ragione R."/>
            <person name="Hildebrand F."/>
            <person name="Pallen M.J."/>
        </authorList>
    </citation>
    <scope>NUCLEOTIDE SEQUENCE</scope>
    <source>
        <strain evidence="10">11300</strain>
    </source>
</reference>
<sequence length="282" mass="31167">MTLRPGGPTLQHDNRNTTHHCDKPDSRNIAVSTPGTAKGKFLPALKAAFPYTIPIFAGFWFLGLTYGIYMNVSGFSFWYPMLMSLTIFAGSVEFVAVNLLMGAFNPLQALAMTLMINARHLFYGISMLDKFRGLGLKKIYLIFGMCDETFSINYTADIPKDVDRGWFMFFVTLLNHIYWFTGATLGGIFGSLITFNTEGLDFVMTAMFVVIFMEQWLKEKDHTSALLGLGLSVLCLLAFGSENFIIPSMLAILAVLSALRKPLEKKGAAASMTGSHERGGSI</sequence>
<feature type="transmembrane region" description="Helical" evidence="9">
    <location>
        <begin position="229"/>
        <end position="256"/>
    </location>
</feature>
<gene>
    <name evidence="10" type="primary">azlC</name>
    <name evidence="10" type="ORF">IAD16_07315</name>
</gene>
<dbReference type="NCBIfam" id="TIGR00346">
    <property type="entry name" value="azlC"/>
    <property type="match status" value="1"/>
</dbReference>
<feature type="transmembrane region" description="Helical" evidence="9">
    <location>
        <begin position="200"/>
        <end position="217"/>
    </location>
</feature>
<comment type="caution">
    <text evidence="10">The sequence shown here is derived from an EMBL/GenBank/DDBJ whole genome shotgun (WGS) entry which is preliminary data.</text>
</comment>
<comment type="similarity">
    <text evidence="2">Belongs to the AzlC family.</text>
</comment>